<name>A0A4Q1JKA6_9BACT</name>
<accession>A0A4Q1JKA6</accession>
<keyword evidence="3" id="KW-1185">Reference proteome</keyword>
<comment type="caution">
    <text evidence="2">The sequence shown here is derived from an EMBL/GenBank/DDBJ whole genome shotgun (WGS) entry which is preliminary data.</text>
</comment>
<dbReference type="GO" id="GO:0051920">
    <property type="term" value="F:peroxiredoxin activity"/>
    <property type="evidence" value="ECO:0007669"/>
    <property type="project" value="InterPro"/>
</dbReference>
<dbReference type="Pfam" id="PF02627">
    <property type="entry name" value="CMD"/>
    <property type="match status" value="1"/>
</dbReference>
<gene>
    <name evidence="2" type="ORF">EO244_11020</name>
</gene>
<dbReference type="SUPFAM" id="SSF69118">
    <property type="entry name" value="AhpD-like"/>
    <property type="match status" value="1"/>
</dbReference>
<protein>
    <submittedName>
        <fullName evidence="2">Carboxymuconolactone decarboxylase family protein</fullName>
    </submittedName>
</protein>
<dbReference type="PANTHER" id="PTHR33930:SF2">
    <property type="entry name" value="BLR3452 PROTEIN"/>
    <property type="match status" value="1"/>
</dbReference>
<dbReference type="InterPro" id="IPR004675">
    <property type="entry name" value="AhpD_core"/>
</dbReference>
<dbReference type="Proteomes" id="UP000289703">
    <property type="component" value="Unassembled WGS sequence"/>
</dbReference>
<organism evidence="2 3">
    <name type="scientific">Ancylomarina salipaludis</name>
    <dbReference type="NCBI Taxonomy" id="2501299"/>
    <lineage>
        <taxon>Bacteria</taxon>
        <taxon>Pseudomonadati</taxon>
        <taxon>Bacteroidota</taxon>
        <taxon>Bacteroidia</taxon>
        <taxon>Marinilabiliales</taxon>
        <taxon>Marinifilaceae</taxon>
        <taxon>Ancylomarina</taxon>
    </lineage>
</organism>
<dbReference type="EMBL" id="SAXA01000009">
    <property type="protein sequence ID" value="RXQ92995.1"/>
    <property type="molecule type" value="Genomic_DNA"/>
</dbReference>
<feature type="domain" description="Carboxymuconolactone decarboxylase-like" evidence="1">
    <location>
        <begin position="45"/>
        <end position="110"/>
    </location>
</feature>
<proteinExistence type="predicted"/>
<dbReference type="InterPro" id="IPR029032">
    <property type="entry name" value="AhpD-like"/>
</dbReference>
<dbReference type="NCBIfam" id="TIGR00778">
    <property type="entry name" value="ahpD_dom"/>
    <property type="match status" value="1"/>
</dbReference>
<evidence type="ECO:0000259" key="1">
    <source>
        <dbReference type="Pfam" id="PF02627"/>
    </source>
</evidence>
<dbReference type="AlphaFoldDB" id="A0A4Q1JKA6"/>
<dbReference type="Gene3D" id="1.20.1290.10">
    <property type="entry name" value="AhpD-like"/>
    <property type="match status" value="1"/>
</dbReference>
<reference evidence="2 3" key="1">
    <citation type="submission" date="2019-01" db="EMBL/GenBank/DDBJ databases">
        <title>Ancylomarina salipaludis sp. nov., isolated from a salt marsh.</title>
        <authorList>
            <person name="Yoon J.-H."/>
        </authorList>
    </citation>
    <scope>NUCLEOTIDE SEQUENCE [LARGE SCALE GENOMIC DNA]</scope>
    <source>
        <strain evidence="2 3">SHSM-M15</strain>
    </source>
</reference>
<evidence type="ECO:0000313" key="2">
    <source>
        <dbReference type="EMBL" id="RXQ92995.1"/>
    </source>
</evidence>
<dbReference type="PANTHER" id="PTHR33930">
    <property type="entry name" value="ALKYL HYDROPEROXIDE REDUCTASE AHPD"/>
    <property type="match status" value="1"/>
</dbReference>
<dbReference type="InterPro" id="IPR003779">
    <property type="entry name" value="CMD-like"/>
</dbReference>
<evidence type="ECO:0000313" key="3">
    <source>
        <dbReference type="Proteomes" id="UP000289703"/>
    </source>
</evidence>
<sequence length="135" mass="15398">MWEDIMERSKIYEEMEQMLGLVPSMFKSIPDASLELEWSLFKTIQLEGGSLDGKQRELIGLGISAVTKCRYCVYFHTVMAKLNGATDDEIQEAIHYAKATAGWSAYVNGMQLDFEEFTKEIDAVCAHVREMNMQN</sequence>
<dbReference type="OrthoDB" id="9801997at2"/>